<feature type="chain" id="PRO_5010702672" evidence="1">
    <location>
        <begin position="24"/>
        <end position="238"/>
    </location>
</feature>
<evidence type="ECO:0000256" key="1">
    <source>
        <dbReference type="SAM" id="SignalP"/>
    </source>
</evidence>
<keyword evidence="3" id="KW-1185">Reference proteome</keyword>
<proteinExistence type="predicted"/>
<dbReference type="OrthoDB" id="65722at2"/>
<keyword evidence="1" id="KW-0732">Signal</keyword>
<gene>
    <name evidence="2" type="ORF">Mame_03453</name>
</gene>
<dbReference type="RefSeq" id="WP_018066371.1">
    <property type="nucleotide sequence ID" value="NZ_AQWH01000022.1"/>
</dbReference>
<reference evidence="2 3" key="1">
    <citation type="submission" date="2017-03" db="EMBL/GenBank/DDBJ databases">
        <title>Foreign affairs: Plasmid Transfer between Roseobacters and Rhizobia.</title>
        <authorList>
            <person name="Bartling P."/>
            <person name="Bunk B."/>
            <person name="Overmann J."/>
            <person name="Brinkmann H."/>
            <person name="Petersen J."/>
        </authorList>
    </citation>
    <scope>NUCLEOTIDE SEQUENCE [LARGE SCALE GENOMIC DNA]</scope>
    <source>
        <strain evidence="2 3">MACL11</strain>
    </source>
</reference>
<dbReference type="Pfam" id="PF10016">
    <property type="entry name" value="DUF2259"/>
    <property type="match status" value="1"/>
</dbReference>
<protein>
    <submittedName>
        <fullName evidence="2">Putative secreted protein</fullName>
    </submittedName>
</protein>
<dbReference type="KEGG" id="mmed:Mame_03453"/>
<dbReference type="InterPro" id="IPR018725">
    <property type="entry name" value="DUF2259_secreted"/>
</dbReference>
<dbReference type="EMBL" id="CP020330">
    <property type="protein sequence ID" value="AQZ52758.1"/>
    <property type="molecule type" value="Genomic_DNA"/>
</dbReference>
<sequence length="238" mass="25946" precursor="true">MPGLTRILGATVVSALAAANANAGDFAAFTPLGFSEDGKVFAFEEYGQEDGSGFAYSNIFFIDTEKDAFLEGTPFRLRTETDNASISAARALAVREALQMIQDYNLLDHPGWLAAFNPVTENNGDNGTIRYRAHPNLSPVSEMVLETFPLAPKAACRDITPDARGFRLTYRSPEGKEREIHEDERLPESRNCPLDYRLGGMMTYGGGGPDAVHVALVIVLSQGFEGPNGRWIAVPFRP</sequence>
<evidence type="ECO:0000313" key="2">
    <source>
        <dbReference type="EMBL" id="AQZ52758.1"/>
    </source>
</evidence>
<name>A0A1U9Z515_9HYPH</name>
<dbReference type="Proteomes" id="UP000191135">
    <property type="component" value="Chromosome"/>
</dbReference>
<organism evidence="2 3">
    <name type="scientific">Martelella mediterranea DSM 17316</name>
    <dbReference type="NCBI Taxonomy" id="1122214"/>
    <lineage>
        <taxon>Bacteria</taxon>
        <taxon>Pseudomonadati</taxon>
        <taxon>Pseudomonadota</taxon>
        <taxon>Alphaproteobacteria</taxon>
        <taxon>Hyphomicrobiales</taxon>
        <taxon>Aurantimonadaceae</taxon>
        <taxon>Martelella</taxon>
    </lineage>
</organism>
<evidence type="ECO:0000313" key="3">
    <source>
        <dbReference type="Proteomes" id="UP000191135"/>
    </source>
</evidence>
<dbReference type="eggNOG" id="COG5497">
    <property type="taxonomic scope" value="Bacteria"/>
</dbReference>
<feature type="signal peptide" evidence="1">
    <location>
        <begin position="1"/>
        <end position="23"/>
    </location>
</feature>
<dbReference type="STRING" id="1122214.Mame_03453"/>
<dbReference type="AlphaFoldDB" id="A0A1U9Z515"/>
<accession>A0A1U9Z515</accession>